<dbReference type="Proteomes" id="UP001312908">
    <property type="component" value="Unassembled WGS sequence"/>
</dbReference>
<protein>
    <submittedName>
        <fullName evidence="2">Uncharacterized protein</fullName>
    </submittedName>
</protein>
<comment type="caution">
    <text evidence="2">The sequence shown here is derived from an EMBL/GenBank/DDBJ whole genome shotgun (WGS) entry which is preliminary data.</text>
</comment>
<accession>A0ABU7U2F9</accession>
<evidence type="ECO:0000313" key="3">
    <source>
        <dbReference type="Proteomes" id="UP001312908"/>
    </source>
</evidence>
<keyword evidence="3" id="KW-1185">Reference proteome</keyword>
<proteinExistence type="predicted"/>
<dbReference type="Gene3D" id="3.90.210.10">
    <property type="entry name" value="Heat-Labile Enterotoxin, subunit A"/>
    <property type="match status" value="1"/>
</dbReference>
<reference evidence="2 3" key="1">
    <citation type="submission" date="2023-10" db="EMBL/GenBank/DDBJ databases">
        <title>Sorlinia euscelidii gen. nov., sp. nov., an acetic acid bacteria isolated from the gut of Euscelidius variegatus emitter.</title>
        <authorList>
            <person name="Michoud G."/>
            <person name="Marasco R."/>
            <person name="Seferji K."/>
            <person name="Gonella E."/>
            <person name="Garuglieri E."/>
            <person name="Alma A."/>
            <person name="Mapelli F."/>
            <person name="Borin S."/>
            <person name="Daffonchio D."/>
            <person name="Crotti E."/>
        </authorList>
    </citation>
    <scope>NUCLEOTIDE SEQUENCE [LARGE SCALE GENOMIC DNA]</scope>
    <source>
        <strain evidence="2 3">EV16P</strain>
    </source>
</reference>
<evidence type="ECO:0000256" key="1">
    <source>
        <dbReference type="SAM" id="SignalP"/>
    </source>
</evidence>
<evidence type="ECO:0000313" key="2">
    <source>
        <dbReference type="EMBL" id="MEE8659049.1"/>
    </source>
</evidence>
<sequence>MKLLKASLFIVSTVFTSVSYAKTPPLVVYTVSFQAPESVFSSGMTSIGTERDLNRFLAGKGAAGERSAYLPLTESLSHATRISEMLTRVKPHRTIYLYYVRPTKNFFNVTDSFQFAEEVLPPGEAKRELRDIWFATKYWVADEWAASASISNQQVVGVKTLAWHDDVPEFGAFIPNPNYISAVSEVSQSPMPPRNTSIDAVEVAANIKDINAIPASIAEMACSSQQLDLASSPTSTCLPLERLSASKLFERTVTQMIVTHVLPRLGSGHI</sequence>
<dbReference type="RefSeq" id="WP_394819913.1">
    <property type="nucleotide sequence ID" value="NZ_JAWJZY010000003.1"/>
</dbReference>
<gene>
    <name evidence="2" type="ORF">DOFOFD_08495</name>
</gene>
<name>A0ABU7U2F9_9PROT</name>
<feature type="chain" id="PRO_5046002000" evidence="1">
    <location>
        <begin position="22"/>
        <end position="270"/>
    </location>
</feature>
<dbReference type="SUPFAM" id="SSF56399">
    <property type="entry name" value="ADP-ribosylation"/>
    <property type="match status" value="1"/>
</dbReference>
<keyword evidence="1" id="KW-0732">Signal</keyword>
<dbReference type="EMBL" id="JAWJZY010000003">
    <property type="protein sequence ID" value="MEE8659049.1"/>
    <property type="molecule type" value="Genomic_DNA"/>
</dbReference>
<feature type="signal peptide" evidence="1">
    <location>
        <begin position="1"/>
        <end position="21"/>
    </location>
</feature>
<organism evidence="2 3">
    <name type="scientific">Sorlinia euscelidii</name>
    <dbReference type="NCBI Taxonomy" id="3081148"/>
    <lineage>
        <taxon>Bacteria</taxon>
        <taxon>Pseudomonadati</taxon>
        <taxon>Pseudomonadota</taxon>
        <taxon>Alphaproteobacteria</taxon>
        <taxon>Acetobacterales</taxon>
        <taxon>Acetobacteraceae</taxon>
        <taxon>Sorlinia</taxon>
    </lineage>
</organism>